<gene>
    <name evidence="3" type="ORF">DILT_LOCUS786</name>
</gene>
<organism evidence="3 4">
    <name type="scientific">Dibothriocephalus latus</name>
    <name type="common">Fish tapeworm</name>
    <name type="synonym">Diphyllobothrium latum</name>
    <dbReference type="NCBI Taxonomy" id="60516"/>
    <lineage>
        <taxon>Eukaryota</taxon>
        <taxon>Metazoa</taxon>
        <taxon>Spiralia</taxon>
        <taxon>Lophotrochozoa</taxon>
        <taxon>Platyhelminthes</taxon>
        <taxon>Cestoda</taxon>
        <taxon>Eucestoda</taxon>
        <taxon>Diphyllobothriidea</taxon>
        <taxon>Diphyllobothriidae</taxon>
        <taxon>Dibothriocephalus</taxon>
    </lineage>
</organism>
<feature type="compositionally biased region" description="Polar residues" evidence="1">
    <location>
        <begin position="24"/>
        <end position="33"/>
    </location>
</feature>
<evidence type="ECO:0000313" key="4">
    <source>
        <dbReference type="Proteomes" id="UP000281553"/>
    </source>
</evidence>
<accession>A0A3P6PX13</accession>
<keyword evidence="4" id="KW-1185">Reference proteome</keyword>
<dbReference type="InterPro" id="IPR034744">
    <property type="entry name" value="RH2"/>
</dbReference>
<dbReference type="EMBL" id="UYRU01003877">
    <property type="protein sequence ID" value="VDK36620.1"/>
    <property type="molecule type" value="Genomic_DNA"/>
</dbReference>
<sequence>MNQRKKQATEASHRIHELEAEVAQLNSRLLSENSPSPPPTSHGSGDGPSLKRSSSLTRRSEQASNAEQGAARIRSQSCSNLRHFADGNYAGVSGTELPIAAAATAGAMAAKPPDWSAAIDDLEVKEDGTDNKEIRVNNRHTELTGANSVRFTRREMARVVVERNYYKRKYLELQETVQYAAALNNAQQPRERSPSRGSPLS</sequence>
<dbReference type="OrthoDB" id="10256043at2759"/>
<feature type="non-terminal residue" evidence="3">
    <location>
        <position position="201"/>
    </location>
</feature>
<evidence type="ECO:0000313" key="3">
    <source>
        <dbReference type="EMBL" id="VDK36620.1"/>
    </source>
</evidence>
<name>A0A3P6PX13_DIBLA</name>
<dbReference type="AlphaFoldDB" id="A0A3P6PX13"/>
<dbReference type="PROSITE" id="PS51777">
    <property type="entry name" value="RH2"/>
    <property type="match status" value="1"/>
</dbReference>
<feature type="compositionally biased region" description="Low complexity" evidence="1">
    <location>
        <begin position="41"/>
        <end position="57"/>
    </location>
</feature>
<proteinExistence type="predicted"/>
<reference evidence="3 4" key="1">
    <citation type="submission" date="2018-11" db="EMBL/GenBank/DDBJ databases">
        <authorList>
            <consortium name="Pathogen Informatics"/>
        </authorList>
    </citation>
    <scope>NUCLEOTIDE SEQUENCE [LARGE SCALE GENOMIC DNA]</scope>
</reference>
<evidence type="ECO:0000256" key="1">
    <source>
        <dbReference type="SAM" id="MobiDB-lite"/>
    </source>
</evidence>
<protein>
    <recommendedName>
        <fullName evidence="2">RH2 domain-containing protein</fullName>
    </recommendedName>
</protein>
<dbReference type="Proteomes" id="UP000281553">
    <property type="component" value="Unassembled WGS sequence"/>
</dbReference>
<feature type="compositionally biased region" description="Basic and acidic residues" evidence="1">
    <location>
        <begin position="7"/>
        <end position="19"/>
    </location>
</feature>
<feature type="domain" description="RH2" evidence="2">
    <location>
        <begin position="148"/>
        <end position="201"/>
    </location>
</feature>
<evidence type="ECO:0000259" key="2">
    <source>
        <dbReference type="PROSITE" id="PS51777"/>
    </source>
</evidence>
<feature type="region of interest" description="Disordered" evidence="1">
    <location>
        <begin position="1"/>
        <end position="75"/>
    </location>
</feature>